<dbReference type="InterPro" id="IPR014284">
    <property type="entry name" value="RNA_pol_sigma-70_dom"/>
</dbReference>
<dbReference type="InterPro" id="IPR013249">
    <property type="entry name" value="RNA_pol_sigma70_r4_t2"/>
</dbReference>
<dbReference type="Gene3D" id="1.10.10.10">
    <property type="entry name" value="Winged helix-like DNA-binding domain superfamily/Winged helix DNA-binding domain"/>
    <property type="match status" value="1"/>
</dbReference>
<evidence type="ECO:0000259" key="6">
    <source>
        <dbReference type="Pfam" id="PF08281"/>
    </source>
</evidence>
<evidence type="ECO:0000259" key="5">
    <source>
        <dbReference type="Pfam" id="PF04542"/>
    </source>
</evidence>
<dbReference type="GO" id="GO:0016987">
    <property type="term" value="F:sigma factor activity"/>
    <property type="evidence" value="ECO:0007669"/>
    <property type="project" value="UniProtKB-KW"/>
</dbReference>
<dbReference type="SUPFAM" id="SSF88946">
    <property type="entry name" value="Sigma2 domain of RNA polymerase sigma factors"/>
    <property type="match status" value="1"/>
</dbReference>
<dbReference type="Proteomes" id="UP000886723">
    <property type="component" value="Unassembled WGS sequence"/>
</dbReference>
<evidence type="ECO:0000256" key="1">
    <source>
        <dbReference type="ARBA" id="ARBA00010641"/>
    </source>
</evidence>
<dbReference type="GO" id="GO:0003677">
    <property type="term" value="F:DNA binding"/>
    <property type="evidence" value="ECO:0007669"/>
    <property type="project" value="InterPro"/>
</dbReference>
<dbReference type="InterPro" id="IPR007627">
    <property type="entry name" value="RNA_pol_sigma70_r2"/>
</dbReference>
<dbReference type="CDD" id="cd06171">
    <property type="entry name" value="Sigma70_r4"/>
    <property type="match status" value="1"/>
</dbReference>
<evidence type="ECO:0000313" key="8">
    <source>
        <dbReference type="Proteomes" id="UP000886723"/>
    </source>
</evidence>
<dbReference type="InterPro" id="IPR013325">
    <property type="entry name" value="RNA_pol_sigma_r2"/>
</dbReference>
<gene>
    <name evidence="7" type="ORF">IAA63_03630</name>
</gene>
<dbReference type="GO" id="GO:0006352">
    <property type="term" value="P:DNA-templated transcription initiation"/>
    <property type="evidence" value="ECO:0007669"/>
    <property type="project" value="InterPro"/>
</dbReference>
<accession>A0A9D1NTH8</accession>
<protein>
    <submittedName>
        <fullName evidence="7">Sigma-70 family RNA polymerase sigma factor</fullName>
    </submittedName>
</protein>
<dbReference type="InterPro" id="IPR039425">
    <property type="entry name" value="RNA_pol_sigma-70-like"/>
</dbReference>
<proteinExistence type="inferred from homology"/>
<dbReference type="EMBL" id="DVON01000077">
    <property type="protein sequence ID" value="HIV12217.1"/>
    <property type="molecule type" value="Genomic_DNA"/>
</dbReference>
<dbReference type="Pfam" id="PF08281">
    <property type="entry name" value="Sigma70_r4_2"/>
    <property type="match status" value="1"/>
</dbReference>
<feature type="domain" description="RNA polymerase sigma factor 70 region 4 type 2" evidence="6">
    <location>
        <begin position="109"/>
        <end position="156"/>
    </location>
</feature>
<evidence type="ECO:0000256" key="2">
    <source>
        <dbReference type="ARBA" id="ARBA00023015"/>
    </source>
</evidence>
<dbReference type="Pfam" id="PF04542">
    <property type="entry name" value="Sigma70_r2"/>
    <property type="match status" value="1"/>
</dbReference>
<keyword evidence="2" id="KW-0805">Transcription regulation</keyword>
<dbReference type="InterPro" id="IPR036388">
    <property type="entry name" value="WH-like_DNA-bd_sf"/>
</dbReference>
<dbReference type="PANTHER" id="PTHR43133">
    <property type="entry name" value="RNA POLYMERASE ECF-TYPE SIGMA FACTO"/>
    <property type="match status" value="1"/>
</dbReference>
<evidence type="ECO:0000313" key="7">
    <source>
        <dbReference type="EMBL" id="HIV12217.1"/>
    </source>
</evidence>
<keyword evidence="4" id="KW-0804">Transcription</keyword>
<dbReference type="PANTHER" id="PTHR43133:SF51">
    <property type="entry name" value="RNA POLYMERASE SIGMA FACTOR"/>
    <property type="match status" value="1"/>
</dbReference>
<dbReference type="Gene3D" id="1.10.1740.10">
    <property type="match status" value="1"/>
</dbReference>
<dbReference type="NCBIfam" id="TIGR02937">
    <property type="entry name" value="sigma70-ECF"/>
    <property type="match status" value="1"/>
</dbReference>
<reference evidence="7" key="1">
    <citation type="submission" date="2020-10" db="EMBL/GenBank/DDBJ databases">
        <authorList>
            <person name="Gilroy R."/>
        </authorList>
    </citation>
    <scope>NUCLEOTIDE SEQUENCE</scope>
    <source>
        <strain evidence="7">ChiBcec2-4451</strain>
    </source>
</reference>
<dbReference type="InterPro" id="IPR013324">
    <property type="entry name" value="RNA_pol_sigma_r3/r4-like"/>
</dbReference>
<evidence type="ECO:0000256" key="3">
    <source>
        <dbReference type="ARBA" id="ARBA00023082"/>
    </source>
</evidence>
<sequence length="182" mass="21254">MNLLVKKARKHDKAAFQQLMQQEGSSMYKIARAILKNDEDVADAMQETALTCWEKIHTLKKDKYFKTWMVRILINNCNAICRQRTRTVSGETIPEASFQETGYASVEWTDFLNGLEEKYRVVIILYYVEGFKTREIADILQLNENTVRGRLATARCKLETQYRDQHRQATTKDHSVTIQAER</sequence>
<keyword evidence="3" id="KW-0731">Sigma factor</keyword>
<organism evidence="7 8">
    <name type="scientific">Candidatus Pullilachnospira stercoravium</name>
    <dbReference type="NCBI Taxonomy" id="2840913"/>
    <lineage>
        <taxon>Bacteria</taxon>
        <taxon>Bacillati</taxon>
        <taxon>Bacillota</taxon>
        <taxon>Clostridia</taxon>
        <taxon>Lachnospirales</taxon>
        <taxon>Lachnospiraceae</taxon>
        <taxon>Lachnospiraceae incertae sedis</taxon>
        <taxon>Candidatus Pullilachnospira</taxon>
    </lineage>
</organism>
<evidence type="ECO:0000256" key="4">
    <source>
        <dbReference type="ARBA" id="ARBA00023163"/>
    </source>
</evidence>
<feature type="domain" description="RNA polymerase sigma-70 region 2" evidence="5">
    <location>
        <begin position="20"/>
        <end position="86"/>
    </location>
</feature>
<comment type="similarity">
    <text evidence="1">Belongs to the sigma-70 factor family. ECF subfamily.</text>
</comment>
<dbReference type="AlphaFoldDB" id="A0A9D1NTH8"/>
<name>A0A9D1NTH8_9FIRM</name>
<reference evidence="7" key="2">
    <citation type="journal article" date="2021" name="PeerJ">
        <title>Extensive microbial diversity within the chicken gut microbiome revealed by metagenomics and culture.</title>
        <authorList>
            <person name="Gilroy R."/>
            <person name="Ravi A."/>
            <person name="Getino M."/>
            <person name="Pursley I."/>
            <person name="Horton D.L."/>
            <person name="Alikhan N.F."/>
            <person name="Baker D."/>
            <person name="Gharbi K."/>
            <person name="Hall N."/>
            <person name="Watson M."/>
            <person name="Adriaenssens E.M."/>
            <person name="Foster-Nyarko E."/>
            <person name="Jarju S."/>
            <person name="Secka A."/>
            <person name="Antonio M."/>
            <person name="Oren A."/>
            <person name="Chaudhuri R.R."/>
            <person name="La Ragione R."/>
            <person name="Hildebrand F."/>
            <person name="Pallen M.J."/>
        </authorList>
    </citation>
    <scope>NUCLEOTIDE SEQUENCE</scope>
    <source>
        <strain evidence="7">ChiBcec2-4451</strain>
    </source>
</reference>
<dbReference type="SUPFAM" id="SSF88659">
    <property type="entry name" value="Sigma3 and sigma4 domains of RNA polymerase sigma factors"/>
    <property type="match status" value="1"/>
</dbReference>
<comment type="caution">
    <text evidence="7">The sequence shown here is derived from an EMBL/GenBank/DDBJ whole genome shotgun (WGS) entry which is preliminary data.</text>
</comment>